<protein>
    <submittedName>
        <fullName evidence="3">Uncharacterized protein</fullName>
    </submittedName>
</protein>
<feature type="compositionally biased region" description="Polar residues" evidence="2">
    <location>
        <begin position="549"/>
        <end position="560"/>
    </location>
</feature>
<feature type="region of interest" description="Disordered" evidence="2">
    <location>
        <begin position="212"/>
        <end position="649"/>
    </location>
</feature>
<feature type="coiled-coil region" evidence="1">
    <location>
        <begin position="169"/>
        <end position="196"/>
    </location>
</feature>
<feature type="compositionally biased region" description="Basic and acidic residues" evidence="2">
    <location>
        <begin position="275"/>
        <end position="284"/>
    </location>
</feature>
<feature type="compositionally biased region" description="Basic and acidic residues" evidence="2">
    <location>
        <begin position="358"/>
        <end position="379"/>
    </location>
</feature>
<dbReference type="KEGG" id="psco:LY89DRAFT_788610"/>
<evidence type="ECO:0000313" key="4">
    <source>
        <dbReference type="Proteomes" id="UP000070700"/>
    </source>
</evidence>
<dbReference type="AlphaFoldDB" id="A0A132B9Y3"/>
<proteinExistence type="predicted"/>
<sequence>MAYPHIIPSLNLCIRAAAPKVVKAIRDVQDDLASRTEIERLERHLRRLYCTLYEIESDSRRLWQQVPVQLSEVIQALGEFCRQQCEIICDWYRGVRENKGLRFFDWFAVKGKIDRTQKYSKRLTDCEDWYNIALKTFYLIASLQARPPSPLEYVTQQERLQASDEQHCRNELRKCLERTERARDRERSRYNRMMEAGVDLVALTEYAYDALNAPNTGPNSSTARHRSQARPRSHTRKHHRHSEPGLQPRKRTQPRSGLLNFFLGGSRVPSKSRTRREPQRESVSTRHRRKGPVDPQNFAYVATEPERRTAYQESAYQESTYQQPAYQQPDEPHQASQQSRIVDLNRPPSPPPQSEPPPSDHSHDERRTYRSSRRFRDSTSEASGSAQESLPPRRSNREERRYPPVSYETQHHHHRSTRSRSASSNRSSQYQPPTSRRADDTSSYMFQNSTEPGSSRPQRPHTHENIDPPIMYESQRRSTSTHSRPPPISDASSSRPESSRTRTSEDGSTPTSHYSRFVAESPRVRMAEVQASSARYVPKSINIRILDVNYQSRPPMTYSNPHERPERKKRSRSRSTHRSRDSGYATRSRGSSETDRSHGTGRSSGESSRWRRSSGHSTGPSSTSSRRQPADEPEDYFRERRDRRRRGRD</sequence>
<feature type="compositionally biased region" description="Low complexity" evidence="2">
    <location>
        <begin position="615"/>
        <end position="627"/>
    </location>
</feature>
<dbReference type="GeneID" id="28832908"/>
<reference evidence="3 4" key="1">
    <citation type="submission" date="2015-10" db="EMBL/GenBank/DDBJ databases">
        <title>Full genome of DAOMC 229536 Phialocephala scopiformis, a fungal endophyte of spruce producing the potent anti-insectan compound rugulosin.</title>
        <authorList>
            <consortium name="DOE Joint Genome Institute"/>
            <person name="Walker A.K."/>
            <person name="Frasz S.L."/>
            <person name="Seifert K.A."/>
            <person name="Miller J.D."/>
            <person name="Mondo S.J."/>
            <person name="Labutti K."/>
            <person name="Lipzen A."/>
            <person name="Dockter R."/>
            <person name="Kennedy M."/>
            <person name="Grigoriev I.V."/>
            <person name="Spatafora J.W."/>
        </authorList>
    </citation>
    <scope>NUCLEOTIDE SEQUENCE [LARGE SCALE GENOMIC DNA]</scope>
    <source>
        <strain evidence="3 4">CBS 120377</strain>
    </source>
</reference>
<keyword evidence="4" id="KW-1185">Reference proteome</keyword>
<keyword evidence="1" id="KW-0175">Coiled coil</keyword>
<dbReference type="RefSeq" id="XP_018063029.1">
    <property type="nucleotide sequence ID" value="XM_018223182.1"/>
</dbReference>
<feature type="compositionally biased region" description="Low complexity" evidence="2">
    <location>
        <begin position="419"/>
        <end position="428"/>
    </location>
</feature>
<feature type="compositionally biased region" description="Polar residues" evidence="2">
    <location>
        <begin position="441"/>
        <end position="457"/>
    </location>
</feature>
<evidence type="ECO:0000313" key="3">
    <source>
        <dbReference type="EMBL" id="KUJ08674.1"/>
    </source>
</evidence>
<feature type="compositionally biased region" description="Basic residues" evidence="2">
    <location>
        <begin position="567"/>
        <end position="577"/>
    </location>
</feature>
<dbReference type="InParanoid" id="A0A132B9Y3"/>
<feature type="compositionally biased region" description="Polar residues" evidence="2">
    <location>
        <begin position="213"/>
        <end position="222"/>
    </location>
</feature>
<evidence type="ECO:0000256" key="1">
    <source>
        <dbReference type="SAM" id="Coils"/>
    </source>
</evidence>
<dbReference type="OrthoDB" id="4757168at2759"/>
<gene>
    <name evidence="3" type="ORF">LY89DRAFT_788610</name>
</gene>
<dbReference type="EMBL" id="KQ947434">
    <property type="protein sequence ID" value="KUJ08674.1"/>
    <property type="molecule type" value="Genomic_DNA"/>
</dbReference>
<evidence type="ECO:0000256" key="2">
    <source>
        <dbReference type="SAM" id="MobiDB-lite"/>
    </source>
</evidence>
<dbReference type="Proteomes" id="UP000070700">
    <property type="component" value="Unassembled WGS sequence"/>
</dbReference>
<feature type="compositionally biased region" description="Basic residues" evidence="2">
    <location>
        <begin position="223"/>
        <end position="241"/>
    </location>
</feature>
<name>A0A132B9Y3_MOLSC</name>
<feature type="compositionally biased region" description="Polar residues" evidence="2">
    <location>
        <begin position="311"/>
        <end position="326"/>
    </location>
</feature>
<feature type="compositionally biased region" description="Pro residues" evidence="2">
    <location>
        <begin position="347"/>
        <end position="357"/>
    </location>
</feature>
<organism evidence="3 4">
    <name type="scientific">Mollisia scopiformis</name>
    <name type="common">Conifer needle endophyte fungus</name>
    <name type="synonym">Phialocephala scopiformis</name>
    <dbReference type="NCBI Taxonomy" id="149040"/>
    <lineage>
        <taxon>Eukaryota</taxon>
        <taxon>Fungi</taxon>
        <taxon>Dikarya</taxon>
        <taxon>Ascomycota</taxon>
        <taxon>Pezizomycotina</taxon>
        <taxon>Leotiomycetes</taxon>
        <taxon>Helotiales</taxon>
        <taxon>Mollisiaceae</taxon>
        <taxon>Mollisia</taxon>
    </lineage>
</organism>
<accession>A0A132B9Y3</accession>